<accession>A0ACB8EK34</accession>
<evidence type="ECO:0000313" key="2">
    <source>
        <dbReference type="Proteomes" id="UP000827872"/>
    </source>
</evidence>
<evidence type="ECO:0000313" key="1">
    <source>
        <dbReference type="EMBL" id="KAH7992899.1"/>
    </source>
</evidence>
<keyword evidence="2" id="KW-1185">Reference proteome</keyword>
<sequence>MEMETQALEDNLEDSYMASPEQEQEDDTNRTELLMQDLTRGRRSLPTKMKCHHQRVTTKEPEAYTILDSLLSVELNNKPLIPKQAGQELSEEPTHEVEIDRWSSRILINNQSDTNVGKSWAQELAELPQASSISALKPPNYHNLLQDCQPGTQELIELKASSKAAVRIAVVKQVHMGWEQQGLSQTEHE</sequence>
<organism evidence="1 2">
    <name type="scientific">Sphaerodactylus townsendi</name>
    <dbReference type="NCBI Taxonomy" id="933632"/>
    <lineage>
        <taxon>Eukaryota</taxon>
        <taxon>Metazoa</taxon>
        <taxon>Chordata</taxon>
        <taxon>Craniata</taxon>
        <taxon>Vertebrata</taxon>
        <taxon>Euteleostomi</taxon>
        <taxon>Lepidosauria</taxon>
        <taxon>Squamata</taxon>
        <taxon>Bifurcata</taxon>
        <taxon>Gekkota</taxon>
        <taxon>Sphaerodactylidae</taxon>
        <taxon>Sphaerodactylus</taxon>
    </lineage>
</organism>
<name>A0ACB8EK34_9SAUR</name>
<comment type="caution">
    <text evidence="1">The sequence shown here is derived from an EMBL/GenBank/DDBJ whole genome shotgun (WGS) entry which is preliminary data.</text>
</comment>
<protein>
    <submittedName>
        <fullName evidence="1">Uncharacterized protein</fullName>
    </submittedName>
</protein>
<dbReference type="EMBL" id="CM037616">
    <property type="protein sequence ID" value="KAH7992899.1"/>
    <property type="molecule type" value="Genomic_DNA"/>
</dbReference>
<gene>
    <name evidence="1" type="ORF">K3G42_027985</name>
</gene>
<dbReference type="Proteomes" id="UP000827872">
    <property type="component" value="Linkage Group LG03"/>
</dbReference>
<proteinExistence type="predicted"/>
<reference evidence="1" key="1">
    <citation type="submission" date="2021-08" db="EMBL/GenBank/DDBJ databases">
        <title>The first chromosome-level gecko genome reveals the dynamic sex chromosomes of Neotropical dwarf geckos (Sphaerodactylidae: Sphaerodactylus).</title>
        <authorList>
            <person name="Pinto B.J."/>
            <person name="Keating S.E."/>
            <person name="Gamble T."/>
        </authorList>
    </citation>
    <scope>NUCLEOTIDE SEQUENCE</scope>
    <source>
        <strain evidence="1">TG3544</strain>
    </source>
</reference>